<feature type="transmembrane region" description="Helical" evidence="6">
    <location>
        <begin position="213"/>
        <end position="232"/>
    </location>
</feature>
<dbReference type="PROSITE" id="PS51257">
    <property type="entry name" value="PROKAR_LIPOPROTEIN"/>
    <property type="match status" value="1"/>
</dbReference>
<dbReference type="CDD" id="cd06662">
    <property type="entry name" value="SURF1"/>
    <property type="match status" value="1"/>
</dbReference>
<dbReference type="InterPro" id="IPR002994">
    <property type="entry name" value="Surf1/Shy1"/>
</dbReference>
<keyword evidence="4 6" id="KW-1133">Transmembrane helix</keyword>
<keyword evidence="5 6" id="KW-0472">Membrane</keyword>
<evidence type="ECO:0000313" key="8">
    <source>
        <dbReference type="Proteomes" id="UP000253509"/>
    </source>
</evidence>
<dbReference type="InterPro" id="IPR045214">
    <property type="entry name" value="Surf1/Surf4"/>
</dbReference>
<dbReference type="PROSITE" id="PS50895">
    <property type="entry name" value="SURF1"/>
    <property type="match status" value="1"/>
</dbReference>
<evidence type="ECO:0000313" key="7">
    <source>
        <dbReference type="EMBL" id="RBP71711.1"/>
    </source>
</evidence>
<keyword evidence="6" id="KW-1003">Cell membrane</keyword>
<protein>
    <recommendedName>
        <fullName evidence="6">SURF1-like protein</fullName>
    </recommendedName>
</protein>
<comment type="caution">
    <text evidence="7">The sequence shown here is derived from an EMBL/GenBank/DDBJ whole genome shotgun (WGS) entry which is preliminary data.</text>
</comment>
<comment type="similarity">
    <text evidence="2 6">Belongs to the SURF1 family.</text>
</comment>
<keyword evidence="3 6" id="KW-0812">Transmembrane</keyword>
<dbReference type="PANTHER" id="PTHR23427:SF2">
    <property type="entry name" value="SURFEIT LOCUS PROTEIN 1"/>
    <property type="match status" value="1"/>
</dbReference>
<dbReference type="GO" id="GO:0005886">
    <property type="term" value="C:plasma membrane"/>
    <property type="evidence" value="ECO:0007669"/>
    <property type="project" value="UniProtKB-SubCell"/>
</dbReference>
<dbReference type="AlphaFoldDB" id="A0A366IIR7"/>
<evidence type="ECO:0000256" key="2">
    <source>
        <dbReference type="ARBA" id="ARBA00007165"/>
    </source>
</evidence>
<keyword evidence="8" id="KW-1185">Reference proteome</keyword>
<evidence type="ECO:0000256" key="4">
    <source>
        <dbReference type="ARBA" id="ARBA00022989"/>
    </source>
</evidence>
<gene>
    <name evidence="7" type="ORF">DFO65_105317</name>
</gene>
<evidence type="ECO:0000256" key="5">
    <source>
        <dbReference type="ARBA" id="ARBA00023136"/>
    </source>
</evidence>
<dbReference type="Pfam" id="PF02104">
    <property type="entry name" value="SURF1"/>
    <property type="match status" value="1"/>
</dbReference>
<dbReference type="PANTHER" id="PTHR23427">
    <property type="entry name" value="SURFEIT LOCUS PROTEIN"/>
    <property type="match status" value="1"/>
</dbReference>
<dbReference type="EMBL" id="QNSB01000005">
    <property type="protein sequence ID" value="RBP71711.1"/>
    <property type="molecule type" value="Genomic_DNA"/>
</dbReference>
<evidence type="ECO:0000256" key="3">
    <source>
        <dbReference type="ARBA" id="ARBA00022692"/>
    </source>
</evidence>
<evidence type="ECO:0000256" key="6">
    <source>
        <dbReference type="RuleBase" id="RU363076"/>
    </source>
</evidence>
<proteinExistence type="inferred from homology"/>
<organism evidence="7 8">
    <name type="scientific">Brevibacterium celere</name>
    <dbReference type="NCBI Taxonomy" id="225845"/>
    <lineage>
        <taxon>Bacteria</taxon>
        <taxon>Bacillati</taxon>
        <taxon>Actinomycetota</taxon>
        <taxon>Actinomycetes</taxon>
        <taxon>Micrococcales</taxon>
        <taxon>Brevibacteriaceae</taxon>
        <taxon>Brevibacterium</taxon>
    </lineage>
</organism>
<reference evidence="7 8" key="1">
    <citation type="submission" date="2018-06" db="EMBL/GenBank/DDBJ databases">
        <title>Freshwater and sediment microbial communities from various areas in North America, analyzing microbe dynamics in response to fracking.</title>
        <authorList>
            <person name="Lamendella R."/>
        </authorList>
    </citation>
    <scope>NUCLEOTIDE SEQUENCE [LARGE SCALE GENOMIC DNA]</scope>
    <source>
        <strain evidence="7 8">3b_TX</strain>
    </source>
</reference>
<dbReference type="Proteomes" id="UP000253509">
    <property type="component" value="Unassembled WGS sequence"/>
</dbReference>
<evidence type="ECO:0000256" key="1">
    <source>
        <dbReference type="ARBA" id="ARBA00004370"/>
    </source>
</evidence>
<feature type="transmembrane region" description="Helical" evidence="6">
    <location>
        <begin position="12"/>
        <end position="32"/>
    </location>
</feature>
<comment type="subcellular location">
    <subcellularLocation>
        <location evidence="6">Cell membrane</location>
        <topology evidence="6">Multi-pass membrane protein</topology>
    </subcellularLocation>
    <subcellularLocation>
        <location evidence="1">Membrane</location>
    </subcellularLocation>
</comment>
<sequence>MARYSFLLSARWLKYMAMTVIVVIACVVLALWQKDRQEQRSAEIATIEANYSAEPVDVEELLDSTSATLDPGDEWRPVALTGEYRAEDTVLARNRTVNDRTGFYVVVPFRLETGETIALVRGWIPDAEAVPAAPSGVQTVTARLRPAQDGSDDRNPEGMIRAIDPERIPGMDEGYAQVYGEVALDDVRPDGTDGQGLTALPEPDRNPGNHLSYMLQWFTFGVMIIIAVAISARRERAAAAEASQGPAGEVEYVVVDKAALAAGAKIRPGSRYGRHRLGAPVVHGRDEADEDALLDDRFR</sequence>
<name>A0A366IIR7_9MICO</name>
<accession>A0A366IIR7</accession>
<dbReference type="RefSeq" id="WP_113904198.1">
    <property type="nucleotide sequence ID" value="NZ_QNSB01000005.1"/>
</dbReference>